<dbReference type="Proteomes" id="UP000640531">
    <property type="component" value="Unassembled WGS sequence"/>
</dbReference>
<comment type="caution">
    <text evidence="3">The sequence shown here is derived from an EMBL/GenBank/DDBJ whole genome shotgun (WGS) entry which is preliminary data.</text>
</comment>
<dbReference type="Pfam" id="PF12146">
    <property type="entry name" value="Hydrolase_4"/>
    <property type="match status" value="1"/>
</dbReference>
<dbReference type="GO" id="GO:0016787">
    <property type="term" value="F:hydrolase activity"/>
    <property type="evidence" value="ECO:0007669"/>
    <property type="project" value="UniProtKB-KW"/>
</dbReference>
<feature type="domain" description="Serine aminopeptidase S33" evidence="2">
    <location>
        <begin position="76"/>
        <end position="181"/>
    </location>
</feature>
<dbReference type="EMBL" id="JACJST010000003">
    <property type="protein sequence ID" value="MBD2567218.1"/>
    <property type="molecule type" value="Genomic_DNA"/>
</dbReference>
<evidence type="ECO:0000313" key="3">
    <source>
        <dbReference type="EMBL" id="MBD2567218.1"/>
    </source>
</evidence>
<dbReference type="PANTHER" id="PTHR12277:SF81">
    <property type="entry name" value="PROTEIN ABHD13"/>
    <property type="match status" value="1"/>
</dbReference>
<evidence type="ECO:0000313" key="4">
    <source>
        <dbReference type="Proteomes" id="UP000640531"/>
    </source>
</evidence>
<gene>
    <name evidence="3" type="ORF">H6G59_04775</name>
</gene>
<sequence length="281" mass="31746">MDKQRLKKLLIGDLSWKRMFKSLLFIYIFFAGYVYFRADSMIFLPQPSSYKDTQKIIKITSAENTQISCIYLQNPQAKYTVLYAHGNAEDLGDIQEILQKIRDLGFNIFAYDYRGYGTSQGKPTENHAYQDIDAAYNYLTQDLKIPPQQIIVFGRSVGGGSAVDLAARKPVAGLILESTFTTAFRVVVPLPILPFDKFRNIDKIKKVESPVLVMHGKLDNVIPFTHGQKLFASVTSPKLSLWVETANHNDVYSVAGEKYGKTLRDFADLVSKNQNSPKVIN</sequence>
<dbReference type="SUPFAM" id="SSF53474">
    <property type="entry name" value="alpha/beta-Hydrolases"/>
    <property type="match status" value="1"/>
</dbReference>
<proteinExistence type="predicted"/>
<feature type="transmembrane region" description="Helical" evidence="1">
    <location>
        <begin position="20"/>
        <end position="36"/>
    </location>
</feature>
<dbReference type="InterPro" id="IPR029058">
    <property type="entry name" value="AB_hydrolase_fold"/>
</dbReference>
<evidence type="ECO:0000259" key="2">
    <source>
        <dbReference type="Pfam" id="PF12146"/>
    </source>
</evidence>
<keyword evidence="1" id="KW-0812">Transmembrane</keyword>
<keyword evidence="1" id="KW-1133">Transmembrane helix</keyword>
<reference evidence="3 4" key="1">
    <citation type="journal article" date="2020" name="ISME J.">
        <title>Comparative genomics reveals insights into cyanobacterial evolution and habitat adaptation.</title>
        <authorList>
            <person name="Chen M.Y."/>
            <person name="Teng W.K."/>
            <person name="Zhao L."/>
            <person name="Hu C.X."/>
            <person name="Zhou Y.K."/>
            <person name="Han B.P."/>
            <person name="Song L.R."/>
            <person name="Shu W.S."/>
        </authorList>
    </citation>
    <scope>NUCLEOTIDE SEQUENCE [LARGE SCALE GENOMIC DNA]</scope>
    <source>
        <strain evidence="3 4">FACHB-196</strain>
    </source>
</reference>
<organism evidence="3 4">
    <name type="scientific">Anabaena lutea FACHB-196</name>
    <dbReference type="NCBI Taxonomy" id="2692881"/>
    <lineage>
        <taxon>Bacteria</taxon>
        <taxon>Bacillati</taxon>
        <taxon>Cyanobacteriota</taxon>
        <taxon>Cyanophyceae</taxon>
        <taxon>Nostocales</taxon>
        <taxon>Nostocaceae</taxon>
        <taxon>Anabaena</taxon>
    </lineage>
</organism>
<dbReference type="RefSeq" id="WP_190712004.1">
    <property type="nucleotide sequence ID" value="NZ_JACJST010000003.1"/>
</dbReference>
<dbReference type="InterPro" id="IPR022742">
    <property type="entry name" value="Hydrolase_4"/>
</dbReference>
<name>A0ABR8FCB9_9NOST</name>
<evidence type="ECO:0000256" key="1">
    <source>
        <dbReference type="SAM" id="Phobius"/>
    </source>
</evidence>
<accession>A0ABR8FCB9</accession>
<keyword evidence="4" id="KW-1185">Reference proteome</keyword>
<protein>
    <submittedName>
        <fullName evidence="3">Alpha/beta hydrolase</fullName>
    </submittedName>
</protein>
<dbReference type="PANTHER" id="PTHR12277">
    <property type="entry name" value="ALPHA/BETA HYDROLASE DOMAIN-CONTAINING PROTEIN"/>
    <property type="match status" value="1"/>
</dbReference>
<keyword evidence="3" id="KW-0378">Hydrolase</keyword>
<dbReference type="Gene3D" id="3.40.50.1820">
    <property type="entry name" value="alpha/beta hydrolase"/>
    <property type="match status" value="1"/>
</dbReference>
<keyword evidence="1" id="KW-0472">Membrane</keyword>